<dbReference type="PROSITE" id="PS50042">
    <property type="entry name" value="CNMP_BINDING_3"/>
    <property type="match status" value="1"/>
</dbReference>
<evidence type="ECO:0000256" key="19">
    <source>
        <dbReference type="ARBA" id="ARBA00023163"/>
    </source>
</evidence>
<dbReference type="Gene3D" id="1.10.287.70">
    <property type="match status" value="1"/>
</dbReference>
<dbReference type="STRING" id="3871.A0A4P1R5M9"/>
<dbReference type="InterPro" id="IPR013083">
    <property type="entry name" value="Znf_RING/FYVE/PHD"/>
</dbReference>
<comment type="subcellular location">
    <subcellularLocation>
        <location evidence="2">Cell membrane</location>
        <topology evidence="2">Peripheral membrane protein</topology>
        <orientation evidence="2">Cytoplasmic side</orientation>
    </subcellularLocation>
    <subcellularLocation>
        <location evidence="1 23">Membrane</location>
        <topology evidence="1 23">Multi-pass membrane protein</topology>
    </subcellularLocation>
</comment>
<dbReference type="Proteomes" id="UP000188354">
    <property type="component" value="Chromosome LG11"/>
</dbReference>
<dbReference type="Gramene" id="OIW02649">
    <property type="protein sequence ID" value="OIW02649"/>
    <property type="gene ID" value="TanjilG_29425"/>
</dbReference>
<dbReference type="SUPFAM" id="SSF57903">
    <property type="entry name" value="FYVE/PHD zinc finger"/>
    <property type="match status" value="1"/>
</dbReference>
<comment type="function">
    <text evidence="23">Potassium channel.</text>
</comment>
<keyword evidence="16 22" id="KW-0040">ANK repeat</keyword>
<keyword evidence="20 23" id="KW-0407">Ion channel</keyword>
<feature type="transmembrane region" description="Helical" evidence="23">
    <location>
        <begin position="94"/>
        <end position="113"/>
    </location>
</feature>
<evidence type="ECO:0000256" key="9">
    <source>
        <dbReference type="ARBA" id="ARBA00022771"/>
    </source>
</evidence>
<dbReference type="PANTHER" id="PTHR45743">
    <property type="entry name" value="POTASSIUM CHANNEL AKT1"/>
    <property type="match status" value="1"/>
</dbReference>
<evidence type="ECO:0000256" key="18">
    <source>
        <dbReference type="ARBA" id="ARBA00023136"/>
    </source>
</evidence>
<evidence type="ECO:0000256" key="1">
    <source>
        <dbReference type="ARBA" id="ARBA00004141"/>
    </source>
</evidence>
<evidence type="ECO:0000256" key="2">
    <source>
        <dbReference type="ARBA" id="ARBA00004413"/>
    </source>
</evidence>
<feature type="domain" description="Cyclic nucleotide-binding" evidence="25">
    <location>
        <begin position="417"/>
        <end position="537"/>
    </location>
</feature>
<dbReference type="Gene3D" id="1.10.287.630">
    <property type="entry name" value="Helix hairpin bin"/>
    <property type="match status" value="1"/>
</dbReference>
<dbReference type="InterPro" id="IPR019786">
    <property type="entry name" value="Zinc_finger_PHD-type_CS"/>
</dbReference>
<evidence type="ECO:0000313" key="27">
    <source>
        <dbReference type="EMBL" id="OIW02649.1"/>
    </source>
</evidence>
<feature type="repeat" description="ANK" evidence="22">
    <location>
        <begin position="593"/>
        <end position="625"/>
    </location>
</feature>
<keyword evidence="19" id="KW-0804">Transcription</keyword>
<dbReference type="Gene3D" id="1.25.40.20">
    <property type="entry name" value="Ankyrin repeat-containing domain"/>
    <property type="match status" value="2"/>
</dbReference>
<dbReference type="SMART" id="SM00248">
    <property type="entry name" value="ANK"/>
    <property type="match status" value="5"/>
</dbReference>
<dbReference type="InterPro" id="IPR019787">
    <property type="entry name" value="Znf_PHD-finger"/>
</dbReference>
<keyword evidence="13 23" id="KW-0630">Potassium</keyword>
<dbReference type="InterPro" id="IPR058054">
    <property type="entry name" value="Znf_MS1-like"/>
</dbReference>
<dbReference type="FunFam" id="1.25.40.20:FF:000563">
    <property type="entry name" value="Gated outwardly-rectifying K+ channel"/>
    <property type="match status" value="1"/>
</dbReference>
<dbReference type="InterPro" id="IPR059080">
    <property type="entry name" value="WHD_PTC1"/>
</dbReference>
<evidence type="ECO:0000256" key="12">
    <source>
        <dbReference type="ARBA" id="ARBA00022882"/>
    </source>
</evidence>
<evidence type="ECO:0000256" key="5">
    <source>
        <dbReference type="ARBA" id="ARBA00022538"/>
    </source>
</evidence>
<keyword evidence="15" id="KW-0805">Transcription regulation</keyword>
<dbReference type="GO" id="GO:0034702">
    <property type="term" value="C:monoatomic ion channel complex"/>
    <property type="evidence" value="ECO:0007669"/>
    <property type="project" value="UniProtKB-KW"/>
</dbReference>
<comment type="similarity">
    <text evidence="3 23">Belongs to the potassium channel family. Plant (TC 1.A.1.4) subfamily.</text>
</comment>
<dbReference type="PROSITE" id="PS51490">
    <property type="entry name" value="KHA"/>
    <property type="match status" value="1"/>
</dbReference>
<evidence type="ECO:0000256" key="14">
    <source>
        <dbReference type="ARBA" id="ARBA00022989"/>
    </source>
</evidence>
<sequence length="1514" mass="173848">MRERNREEEEEGEGKQKTTPSTKSGDPSSSSTPSSSSSSSDEKEYEVEELRDRIKSSRGSRFNLIEKELSWRRKFSRESLIAGFKDFVILPHNWWYRVWSQFILLWAVYSSFFTPMEFGFFRGLPENLFVLDFIGQIFFLVDIVLQFFVAYRDSQTYRMVYKRTPIALRYLRSSFVLDFLGCMPWDIIYKACGRKEEVRYLLWIRLYRARKVHEFLYNLEKDIRINYIITRIVKLLVVELYCTHTAACIFYYLATTLPASQEGYTWIGSLKMGDFSYSNFREIDLWKRYTTSLYFAIVTMSTVGYGDIHAVNMREMIFIMIYVSFDMVIGAYLIGNMTALIVKGSKTEKFRDKMTDLVKYMNRNRLGRDIREQIKGHFRLQYESSYTNAAVIQEIPISIRSKISQTLYLPYIEKVPLFRGCSSEFICQIITRLHEEFFLPGEVIMEQGNVVDQLYFVCHGVLEEVGTAEDGSEETVSFLRPNSSFGEISILCNIPQPYTVRVCELCRLVRLDKQSFTDVLDIYFYDGRKVLNNLLEGKETFRGKQLESDITFHIGKQEAELALKVNSAAFHGDMYQLKGLIRAGADPNKTDYDGRSPLHLAACRGHEDITLFLIQEGVDINLRDNFGNTPLIEAVKNGHDRVASLLVREGASMKIENAGSFLCTAVLRGDSDYVKRLLSNGMDPNLKDYDYRSPLHIAAAEGIYFMAKLLLEAGASVFTKDRWGNTPLDEARICGNKNLIKLLEEAKSAQLSEFPCRSQEFTDKMHPKKCTVFPFHPWDPKEHRKHGIVLWIPHTIEELIKTAAEHIDFPSDSFILSEDAGKIIDVDMIKDETCKKRKRNPKVFRFNSFGDPGSPITPSGPFRQNVRFFIQECGELEEYNVLGNPLWCTLLVHNKTNLMAPLYTLEEDVYQSSHPFCDYCRSAGWSGHFVTKRRYHFIIPMDSGWHKHLDDGAFDNQSHLLHGVIHCNGCGHLICINGYEGGSKVLSGREIMDLWDRICTNLKARRISVEDVSRKRCMDLRLLHGVAYGHSWFGRWGYRFCRGSFGVTEKNYYEAIESLGSLELDEIVRDLSKTKCHKEIKQMVRCYRDMSETKIATIRDLLRFMLTVKPRAPVTKTSSFPSSGFNSRNSTRHALSNRTNIMKEKFVRYKKFSTIVANMDIRWPKRRLEFAAQVIVDALNEHRGVKSGSGGMTRQDVRDAARLHIGDTGLLDYVLKSLNNVIVGDYVVRRMVNSKTRILEYTIHEHDNWIKEPEMEPEAMVHVDPKEESSRMPGNDVNRDVLYVYKNVILGYPDSEQMELGVQTILDSRHFVKEFELTDEMEQVLTFICKLKPSVDEAKYELRDPGCGVIVTVPLHATIGDLKKASEDALRDTYCIAERLIVIGFAELMGVSDEEVLFGLIQSGVELCVSGIAIDLCTPLKYQGGTDNWKVRCECGAQDDDGERMVACDICEVWQHTRCCGIDDSETVPPLFVCTGCCDSLAPARIESAFDMDYVDTYLISSEPTPLLEYEYGY</sequence>
<dbReference type="InterPro" id="IPR005821">
    <property type="entry name" value="Ion_trans_dom"/>
</dbReference>
<evidence type="ECO:0000256" key="11">
    <source>
        <dbReference type="ARBA" id="ARBA00022833"/>
    </source>
</evidence>
<keyword evidence="11" id="KW-0862">Zinc</keyword>
<dbReference type="SUPFAM" id="SSF51206">
    <property type="entry name" value="cAMP-binding domain-like"/>
    <property type="match status" value="1"/>
</dbReference>
<feature type="transmembrane region" description="Helical" evidence="23">
    <location>
        <begin position="286"/>
        <end position="305"/>
    </location>
</feature>
<evidence type="ECO:0000256" key="23">
    <source>
        <dbReference type="RuleBase" id="RU369015"/>
    </source>
</evidence>
<dbReference type="InterPro" id="IPR000595">
    <property type="entry name" value="cNMP-bd_dom"/>
</dbReference>
<feature type="transmembrane region" description="Helical" evidence="23">
    <location>
        <begin position="317"/>
        <end position="342"/>
    </location>
</feature>
<dbReference type="PRINTS" id="PR01415">
    <property type="entry name" value="ANKYRIN"/>
</dbReference>
<dbReference type="FunFam" id="2.60.120.10:FF:000074">
    <property type="entry name" value="Potassium channel KAT2"/>
    <property type="match status" value="1"/>
</dbReference>
<feature type="transmembrane region" description="Helical" evidence="23">
    <location>
        <begin position="133"/>
        <end position="151"/>
    </location>
</feature>
<dbReference type="CDD" id="cd00038">
    <property type="entry name" value="CAP_ED"/>
    <property type="match status" value="1"/>
</dbReference>
<feature type="transmembrane region" description="Helical" evidence="23">
    <location>
        <begin position="232"/>
        <end position="254"/>
    </location>
</feature>
<feature type="repeat" description="ANK" evidence="22">
    <location>
        <begin position="626"/>
        <end position="658"/>
    </location>
</feature>
<dbReference type="SMART" id="SM00100">
    <property type="entry name" value="cNMP"/>
    <property type="match status" value="1"/>
</dbReference>
<dbReference type="Pfam" id="PF00520">
    <property type="entry name" value="Ion_trans"/>
    <property type="match status" value="1"/>
</dbReference>
<dbReference type="InterPro" id="IPR003938">
    <property type="entry name" value="K_chnl_volt-dep_EAG/ELK/ERG"/>
</dbReference>
<feature type="repeat" description="ANK" evidence="22">
    <location>
        <begin position="690"/>
        <end position="722"/>
    </location>
</feature>
<comment type="subunit">
    <text evidence="23">The potassium channel is composed of a homo- or heterotetrameric complex of pore-forming subunits.</text>
</comment>
<dbReference type="PROSITE" id="PS50297">
    <property type="entry name" value="ANK_REP_REGION"/>
    <property type="match status" value="3"/>
</dbReference>
<dbReference type="GO" id="GO:0008270">
    <property type="term" value="F:zinc ion binding"/>
    <property type="evidence" value="ECO:0007669"/>
    <property type="project" value="UniProtKB-KW"/>
</dbReference>
<feature type="repeat" description="ANK" evidence="22">
    <location>
        <begin position="657"/>
        <end position="689"/>
    </location>
</feature>
<keyword evidence="8" id="KW-0677">Repeat</keyword>
<comment type="subunit">
    <text evidence="21">The potassium channel is probably composed of a homo- or heterotetrameric complex of pore-forming subunits.</text>
</comment>
<dbReference type="InterPro" id="IPR021789">
    <property type="entry name" value="KHA_dom"/>
</dbReference>
<evidence type="ECO:0000256" key="22">
    <source>
        <dbReference type="PROSITE-ProRule" id="PRU00023"/>
    </source>
</evidence>
<dbReference type="InterPro" id="IPR036770">
    <property type="entry name" value="Ankyrin_rpt-contain_sf"/>
</dbReference>
<keyword evidence="14 23" id="KW-1133">Transmembrane helix</keyword>
<evidence type="ECO:0000256" key="17">
    <source>
        <dbReference type="ARBA" id="ARBA00023065"/>
    </source>
</evidence>
<evidence type="ECO:0000256" key="6">
    <source>
        <dbReference type="ARBA" id="ARBA00022692"/>
    </source>
</evidence>
<evidence type="ECO:0000256" key="10">
    <source>
        <dbReference type="ARBA" id="ARBA00022826"/>
    </source>
</evidence>
<keyword evidence="4 23" id="KW-0813">Transport</keyword>
<dbReference type="InterPro" id="IPR001965">
    <property type="entry name" value="Znf_PHD"/>
</dbReference>
<dbReference type="Pfam" id="PF11834">
    <property type="entry name" value="KHA"/>
    <property type="match status" value="1"/>
</dbReference>
<dbReference type="Gene3D" id="2.60.120.10">
    <property type="entry name" value="Jelly Rolls"/>
    <property type="match status" value="1"/>
</dbReference>
<keyword evidence="17 23" id="KW-0406">Ion transport</keyword>
<proteinExistence type="inferred from homology"/>
<dbReference type="SUPFAM" id="SSF81324">
    <property type="entry name" value="Voltage-gated potassium channels"/>
    <property type="match status" value="1"/>
</dbReference>
<dbReference type="PROSITE" id="PS50088">
    <property type="entry name" value="ANK_REPEAT"/>
    <property type="match status" value="4"/>
</dbReference>
<evidence type="ECO:0000256" key="8">
    <source>
        <dbReference type="ARBA" id="ARBA00022737"/>
    </source>
</evidence>
<dbReference type="SMART" id="SM00249">
    <property type="entry name" value="PHD"/>
    <property type="match status" value="1"/>
</dbReference>
<dbReference type="InterPro" id="IPR018490">
    <property type="entry name" value="cNMP-bd_dom_sf"/>
</dbReference>
<evidence type="ECO:0000256" key="20">
    <source>
        <dbReference type="ARBA" id="ARBA00023303"/>
    </source>
</evidence>
<name>A0A4P1R5M9_LUPAN</name>
<dbReference type="EMBL" id="CM007371">
    <property type="protein sequence ID" value="OIW02649.1"/>
    <property type="molecule type" value="Genomic_DNA"/>
</dbReference>
<organism evidence="27 28">
    <name type="scientific">Lupinus angustifolius</name>
    <name type="common">Narrow-leaved blue lupine</name>
    <dbReference type="NCBI Taxonomy" id="3871"/>
    <lineage>
        <taxon>Eukaryota</taxon>
        <taxon>Viridiplantae</taxon>
        <taxon>Streptophyta</taxon>
        <taxon>Embryophyta</taxon>
        <taxon>Tracheophyta</taxon>
        <taxon>Spermatophyta</taxon>
        <taxon>Magnoliopsida</taxon>
        <taxon>eudicotyledons</taxon>
        <taxon>Gunneridae</taxon>
        <taxon>Pentapetalae</taxon>
        <taxon>rosids</taxon>
        <taxon>fabids</taxon>
        <taxon>Fabales</taxon>
        <taxon>Fabaceae</taxon>
        <taxon>Papilionoideae</taxon>
        <taxon>50 kb inversion clade</taxon>
        <taxon>genistoids sensu lato</taxon>
        <taxon>core genistoids</taxon>
        <taxon>Genisteae</taxon>
        <taxon>Lupinus</taxon>
    </lineage>
</organism>
<comment type="domain">
    <text evidence="23">The KHA domain (rich in hydrophobic and acidic residues) present in the C-terminal part is likely to be important for tetramerization.</text>
</comment>
<feature type="compositionally biased region" description="Low complexity" evidence="24">
    <location>
        <begin position="18"/>
        <end position="39"/>
    </location>
</feature>
<evidence type="ECO:0000256" key="15">
    <source>
        <dbReference type="ARBA" id="ARBA00023015"/>
    </source>
</evidence>
<dbReference type="Pfam" id="PF00628">
    <property type="entry name" value="PHD"/>
    <property type="match status" value="1"/>
</dbReference>
<evidence type="ECO:0000256" key="21">
    <source>
        <dbReference type="ARBA" id="ARBA00065181"/>
    </source>
</evidence>
<dbReference type="Gene3D" id="3.30.40.10">
    <property type="entry name" value="Zinc/RING finger domain, C3HC4 (zinc finger)"/>
    <property type="match status" value="1"/>
</dbReference>
<dbReference type="InterPro" id="IPR045319">
    <property type="entry name" value="KAT/AKT"/>
</dbReference>
<gene>
    <name evidence="27" type="ORF">TanjilG_29425</name>
</gene>
<keyword evidence="28" id="KW-1185">Reference proteome</keyword>
<dbReference type="GO" id="GO:0005886">
    <property type="term" value="C:plasma membrane"/>
    <property type="evidence" value="ECO:0007669"/>
    <property type="project" value="UniProtKB-SubCell"/>
</dbReference>
<protein>
    <recommendedName>
        <fullName evidence="23">Potassium channel</fullName>
    </recommendedName>
</protein>
<evidence type="ECO:0000256" key="4">
    <source>
        <dbReference type="ARBA" id="ARBA00022448"/>
    </source>
</evidence>
<dbReference type="PANTHER" id="PTHR45743:SF3">
    <property type="entry name" value="POTASSIUM CHANNEL SKOR"/>
    <property type="match status" value="1"/>
</dbReference>
<dbReference type="InterPro" id="IPR011011">
    <property type="entry name" value="Znf_FYVE_PHD"/>
</dbReference>
<dbReference type="InterPro" id="IPR057765">
    <property type="entry name" value="MS1-like_ubiquitin"/>
</dbReference>
<feature type="region of interest" description="Disordered" evidence="24">
    <location>
        <begin position="1"/>
        <end position="46"/>
    </location>
</feature>
<keyword evidence="7" id="KW-0479">Metal-binding</keyword>
<keyword evidence="5 23" id="KW-0633">Potassium transport</keyword>
<evidence type="ECO:0000256" key="16">
    <source>
        <dbReference type="ARBA" id="ARBA00023043"/>
    </source>
</evidence>
<dbReference type="FunFam" id="1.10.287.70:FF:000139">
    <property type="entry name" value="Potassium channel SKOR"/>
    <property type="match status" value="1"/>
</dbReference>
<dbReference type="CDD" id="cd15556">
    <property type="entry name" value="PHD_MMD1_like"/>
    <property type="match status" value="1"/>
</dbReference>
<reference evidence="27 28" key="1">
    <citation type="journal article" date="2017" name="Plant Biotechnol. J.">
        <title>A comprehensive draft genome sequence for lupin (Lupinus angustifolius), an emerging health food: insights into plant-microbe interactions and legume evolution.</title>
        <authorList>
            <person name="Hane J.K."/>
            <person name="Ming Y."/>
            <person name="Kamphuis L.G."/>
            <person name="Nelson M.N."/>
            <person name="Garg G."/>
            <person name="Atkins C.A."/>
            <person name="Bayer P.E."/>
            <person name="Bravo A."/>
            <person name="Bringans S."/>
            <person name="Cannon S."/>
            <person name="Edwards D."/>
            <person name="Foley R."/>
            <person name="Gao L.L."/>
            <person name="Harrison M.J."/>
            <person name="Huang W."/>
            <person name="Hurgobin B."/>
            <person name="Li S."/>
            <person name="Liu C.W."/>
            <person name="McGrath A."/>
            <person name="Morahan G."/>
            <person name="Murray J."/>
            <person name="Weller J."/>
            <person name="Jian J."/>
            <person name="Singh K.B."/>
        </authorList>
    </citation>
    <scope>NUCLEOTIDE SEQUENCE [LARGE SCALE GENOMIC DNA]</scope>
    <source>
        <strain evidence="28">cv. Tanjil</strain>
        <tissue evidence="27">Whole plant</tissue>
    </source>
</reference>
<dbReference type="InterPro" id="IPR014710">
    <property type="entry name" value="RmlC-like_jellyroll"/>
</dbReference>
<dbReference type="PRINTS" id="PR01463">
    <property type="entry name" value="EAGCHANLFMLY"/>
</dbReference>
<evidence type="ECO:0000313" key="28">
    <source>
        <dbReference type="Proteomes" id="UP000188354"/>
    </source>
</evidence>
<comment type="domain">
    <text evidence="23">The segment S4 is probably the voltage-sensor and is characterized by a series of positively charged amino acids. The pore-forming region H5 is enclosed by the transmembrane segments S5 and S6 in the Shaker-type (1P/6TM) and contains the GYGD signature motif which seems to be involved in potassium selectivity.</text>
</comment>
<keyword evidence="18 23" id="KW-0472">Membrane</keyword>
<accession>A0A4P1R5M9</accession>
<evidence type="ECO:0000256" key="13">
    <source>
        <dbReference type="ARBA" id="ARBA00022958"/>
    </source>
</evidence>
<dbReference type="InterPro" id="IPR002110">
    <property type="entry name" value="Ankyrin_rpt"/>
</dbReference>
<evidence type="ECO:0000256" key="24">
    <source>
        <dbReference type="SAM" id="MobiDB-lite"/>
    </source>
</evidence>
<keyword evidence="6 23" id="KW-0812">Transmembrane</keyword>
<dbReference type="Pfam" id="PF00027">
    <property type="entry name" value="cNMP_binding"/>
    <property type="match status" value="1"/>
</dbReference>
<keyword evidence="9" id="KW-0863">Zinc-finger</keyword>
<dbReference type="Pfam" id="PF25874">
    <property type="entry name" value="WHD_plant_repro"/>
    <property type="match status" value="1"/>
</dbReference>
<evidence type="ECO:0000259" key="26">
    <source>
        <dbReference type="PROSITE" id="PS51490"/>
    </source>
</evidence>
<evidence type="ECO:0000256" key="3">
    <source>
        <dbReference type="ARBA" id="ARBA00007929"/>
    </source>
</evidence>
<dbReference type="SUPFAM" id="SSF48403">
    <property type="entry name" value="Ankyrin repeat"/>
    <property type="match status" value="1"/>
</dbReference>
<feature type="domain" description="KHA" evidence="26">
    <location>
        <begin position="769"/>
        <end position="855"/>
    </location>
</feature>
<dbReference type="Pfam" id="PF12796">
    <property type="entry name" value="Ank_2"/>
    <property type="match status" value="2"/>
</dbReference>
<dbReference type="Pfam" id="PF25565">
    <property type="entry name" value="Ubiquitin_At1g33420"/>
    <property type="match status" value="1"/>
</dbReference>
<dbReference type="PROSITE" id="PS01359">
    <property type="entry name" value="ZF_PHD_1"/>
    <property type="match status" value="1"/>
</dbReference>
<evidence type="ECO:0000256" key="7">
    <source>
        <dbReference type="ARBA" id="ARBA00022723"/>
    </source>
</evidence>
<dbReference type="GO" id="GO:0015271">
    <property type="term" value="F:outward rectifier potassium channel activity"/>
    <property type="evidence" value="ECO:0007669"/>
    <property type="project" value="UniProtKB-ARBA"/>
</dbReference>
<evidence type="ECO:0000259" key="25">
    <source>
        <dbReference type="PROSITE" id="PS50042"/>
    </source>
</evidence>
<keyword evidence="10 23" id="KW-0631">Potassium channel</keyword>
<comment type="caution">
    <text evidence="23">Lacks conserved residue(s) required for the propagation of feature annotation.</text>
</comment>
<keyword evidence="12 23" id="KW-0851">Voltage-gated channel</keyword>